<keyword evidence="2" id="KW-1185">Reference proteome</keyword>
<name>A0ABS1H7C7_9BACL</name>
<organism evidence="1 2">
    <name type="scientific">Viridibacillus soli</name>
    <dbReference type="NCBI Taxonomy" id="2798301"/>
    <lineage>
        <taxon>Bacteria</taxon>
        <taxon>Bacillati</taxon>
        <taxon>Bacillota</taxon>
        <taxon>Bacilli</taxon>
        <taxon>Bacillales</taxon>
        <taxon>Caryophanaceae</taxon>
        <taxon>Viridibacillus</taxon>
    </lineage>
</organism>
<dbReference type="EMBL" id="JAEOAH010000013">
    <property type="protein sequence ID" value="MBK3495300.1"/>
    <property type="molecule type" value="Genomic_DNA"/>
</dbReference>
<evidence type="ECO:0000313" key="2">
    <source>
        <dbReference type="Proteomes" id="UP000618943"/>
    </source>
</evidence>
<accession>A0ABS1H7C7</accession>
<evidence type="ECO:0000313" key="1">
    <source>
        <dbReference type="EMBL" id="MBK3495300.1"/>
    </source>
</evidence>
<gene>
    <name evidence="1" type="ORF">JFL43_10640</name>
</gene>
<proteinExistence type="predicted"/>
<comment type="caution">
    <text evidence="1">The sequence shown here is derived from an EMBL/GenBank/DDBJ whole genome shotgun (WGS) entry which is preliminary data.</text>
</comment>
<sequence>MRKTNQALIRALTTQFQSGNNNFRSPSEYVNIKRPITAENFFVSQGRLPNIISIEIDEDIDTTAKSFTIVCSNEDGQLSPDYKEGKFGERRLNYQIPLSSPWRNVLVPDTELEISLGYGDNQLKMLIGSIDEISISADGRTITINGRSNYKKAQVNTCMPKSKKYIIDDVDINVGVAIKKFLDHVNIPNDIEPNIKEPFTGMSYKVGEKMGIRGEYPHDHVGNMAFTTYYALIENSNGKVKSKKLPDFKKLGKAIVTFDDYIDLTEADYSMDNNEVFDTITVVSKSKEYEIVNGKRKKVTRTIKNRFTSAKIRSDILQGNRRELIVESGWANTPKKQFNTAKALFTKMVMGWKRLSIGVPAYLPLELLDVVSVRERITQVNKRMYVRGIRTSYSGTGLTQVIELADNTRFDLDIVMPPPPPPSDMPEFSTTESRLIINIFDFKIEDGDRMDIYLNGRKIVNNLFVRNKGTDIKIDLEKGANVIKFVGISAGKLQKLTASFKVAGGSGNIIYPAGKLPSLNMPRENIASESTGRYITSKRPVRNWVIHRV</sequence>
<protein>
    <recommendedName>
        <fullName evidence="3">Phage tail protein</fullName>
    </recommendedName>
</protein>
<evidence type="ECO:0008006" key="3">
    <source>
        <dbReference type="Google" id="ProtNLM"/>
    </source>
</evidence>
<reference evidence="1 2" key="1">
    <citation type="submission" date="2020-12" db="EMBL/GenBank/DDBJ databases">
        <title>YIM B01967 draft genome.</title>
        <authorList>
            <person name="Yan X."/>
        </authorList>
    </citation>
    <scope>NUCLEOTIDE SEQUENCE [LARGE SCALE GENOMIC DNA]</scope>
    <source>
        <strain evidence="1 2">YIM B01967</strain>
    </source>
</reference>
<dbReference type="Proteomes" id="UP000618943">
    <property type="component" value="Unassembled WGS sequence"/>
</dbReference>
<dbReference type="RefSeq" id="WP_200749046.1">
    <property type="nucleotide sequence ID" value="NZ_JAEOAH010000013.1"/>
</dbReference>